<organism evidence="12 13">
    <name type="scientific">Teladorsagia circumcincta</name>
    <name type="common">Brown stomach worm</name>
    <name type="synonym">Ostertagia circumcincta</name>
    <dbReference type="NCBI Taxonomy" id="45464"/>
    <lineage>
        <taxon>Eukaryota</taxon>
        <taxon>Metazoa</taxon>
        <taxon>Ecdysozoa</taxon>
        <taxon>Nematoda</taxon>
        <taxon>Chromadorea</taxon>
        <taxon>Rhabditida</taxon>
        <taxon>Rhabditina</taxon>
        <taxon>Rhabditomorpha</taxon>
        <taxon>Strongyloidea</taxon>
        <taxon>Trichostrongylidae</taxon>
        <taxon>Teladorsagia</taxon>
    </lineage>
</organism>
<dbReference type="PANTHER" id="PTHR48043:SF23">
    <property type="entry name" value="UDP-GLUCURONOSYLTRANSFERASE"/>
    <property type="match status" value="1"/>
</dbReference>
<dbReference type="Gene3D" id="3.40.50.2000">
    <property type="entry name" value="Glycogen Phosphorylase B"/>
    <property type="match status" value="1"/>
</dbReference>
<protein>
    <recommendedName>
        <fullName evidence="11">UDP-glucuronosyltransferase</fullName>
        <ecNumber evidence="11">2.4.1.17</ecNumber>
    </recommendedName>
</protein>
<dbReference type="CDD" id="cd03784">
    <property type="entry name" value="GT1_Gtf-like"/>
    <property type="match status" value="1"/>
</dbReference>
<sequence>MSWVLVNSEPLMEFERPTLHKVVDIGGLGVHKPKPLSEEWDRILNLRKHTILISFGSVAKSKFMPESMKMAIINVVKSYPNITFIWKYEQPDDAIFEGVDNLVPSKWTPQSCLLGDKRLTLFITHGGAGSMMESAQQAKPLIVVPLFGDQTRNARLIEKFGSGILLKKRHITDSNMLRKAIEQILTDSRYQKAANRISRLLSRRPFSPEEKLVKTIELAAEFGDLPELKVAGRNLGYIAYYNLDLSIILAAISAVFVYLVLCASLRIFTHFIKVKVKVH</sequence>
<dbReference type="PANTHER" id="PTHR48043">
    <property type="entry name" value="EG:EG0003.4 PROTEIN-RELATED"/>
    <property type="match status" value="1"/>
</dbReference>
<dbReference type="EC" id="2.4.1.17" evidence="11"/>
<reference evidence="12 13" key="1">
    <citation type="submission" date="2015-09" db="EMBL/GenBank/DDBJ databases">
        <title>Draft genome of the parasitic nematode Teladorsagia circumcincta isolate WARC Sus (inbred).</title>
        <authorList>
            <person name="Mitreva M."/>
        </authorList>
    </citation>
    <scope>NUCLEOTIDE SEQUENCE [LARGE SCALE GENOMIC DNA]</scope>
    <source>
        <strain evidence="12 13">S</strain>
    </source>
</reference>
<keyword evidence="5 11" id="KW-0812">Transmembrane</keyword>
<evidence type="ECO:0000256" key="9">
    <source>
        <dbReference type="ARBA" id="ARBA00047475"/>
    </source>
</evidence>
<evidence type="ECO:0000256" key="11">
    <source>
        <dbReference type="RuleBase" id="RU362059"/>
    </source>
</evidence>
<evidence type="ECO:0000256" key="1">
    <source>
        <dbReference type="ARBA" id="ARBA00004167"/>
    </source>
</evidence>
<dbReference type="InterPro" id="IPR035595">
    <property type="entry name" value="UDP_glycos_trans_CS"/>
</dbReference>
<keyword evidence="6" id="KW-0732">Signal</keyword>
<evidence type="ECO:0000256" key="10">
    <source>
        <dbReference type="RuleBase" id="RU003718"/>
    </source>
</evidence>
<accession>A0A2G9URE8</accession>
<dbReference type="OrthoDB" id="5835829at2759"/>
<dbReference type="InterPro" id="IPR050271">
    <property type="entry name" value="UDP-glycosyltransferase"/>
</dbReference>
<dbReference type="FunFam" id="3.40.50.2000:FF:000038">
    <property type="entry name" value="UDP-GlucuronosylTransferase"/>
    <property type="match status" value="1"/>
</dbReference>
<keyword evidence="3 10" id="KW-0328">Glycosyltransferase</keyword>
<dbReference type="SUPFAM" id="SSF53756">
    <property type="entry name" value="UDP-Glycosyltransferase/glycogen phosphorylase"/>
    <property type="match status" value="1"/>
</dbReference>
<comment type="subcellular location">
    <subcellularLocation>
        <location evidence="1 11">Membrane</location>
        <topology evidence="1 11">Single-pass membrane protein</topology>
    </subcellularLocation>
</comment>
<keyword evidence="8 11" id="KW-0472">Membrane</keyword>
<comment type="catalytic activity">
    <reaction evidence="9 11">
        <text>glucuronate acceptor + UDP-alpha-D-glucuronate = acceptor beta-D-glucuronoside + UDP + H(+)</text>
        <dbReference type="Rhea" id="RHEA:21032"/>
        <dbReference type="ChEBI" id="CHEBI:15378"/>
        <dbReference type="ChEBI" id="CHEBI:58052"/>
        <dbReference type="ChEBI" id="CHEBI:58223"/>
        <dbReference type="ChEBI" id="CHEBI:132367"/>
        <dbReference type="ChEBI" id="CHEBI:132368"/>
        <dbReference type="EC" id="2.4.1.17"/>
    </reaction>
</comment>
<keyword evidence="7 11" id="KW-1133">Transmembrane helix</keyword>
<evidence type="ECO:0000313" key="13">
    <source>
        <dbReference type="Proteomes" id="UP000230423"/>
    </source>
</evidence>
<keyword evidence="4 10" id="KW-0808">Transferase</keyword>
<comment type="similarity">
    <text evidence="2 10">Belongs to the UDP-glycosyltransferase family.</text>
</comment>
<evidence type="ECO:0000256" key="3">
    <source>
        <dbReference type="ARBA" id="ARBA00022676"/>
    </source>
</evidence>
<dbReference type="PROSITE" id="PS00375">
    <property type="entry name" value="UDPGT"/>
    <property type="match status" value="1"/>
</dbReference>
<evidence type="ECO:0000256" key="4">
    <source>
        <dbReference type="ARBA" id="ARBA00022679"/>
    </source>
</evidence>
<proteinExistence type="inferred from homology"/>
<dbReference type="EMBL" id="KZ345582">
    <property type="protein sequence ID" value="PIO72851.1"/>
    <property type="molecule type" value="Genomic_DNA"/>
</dbReference>
<evidence type="ECO:0000256" key="2">
    <source>
        <dbReference type="ARBA" id="ARBA00009995"/>
    </source>
</evidence>
<name>A0A2G9URE8_TELCI</name>
<dbReference type="InterPro" id="IPR002213">
    <property type="entry name" value="UDP_glucos_trans"/>
</dbReference>
<dbReference type="AlphaFoldDB" id="A0A2G9URE8"/>
<dbReference type="GO" id="GO:0015020">
    <property type="term" value="F:glucuronosyltransferase activity"/>
    <property type="evidence" value="ECO:0007669"/>
    <property type="project" value="UniProtKB-EC"/>
</dbReference>
<feature type="transmembrane region" description="Helical" evidence="11">
    <location>
        <begin position="247"/>
        <end position="268"/>
    </location>
</feature>
<dbReference type="Pfam" id="PF00201">
    <property type="entry name" value="UDPGT"/>
    <property type="match status" value="1"/>
</dbReference>
<gene>
    <name evidence="12" type="ORF">TELCIR_05192</name>
</gene>
<evidence type="ECO:0000256" key="6">
    <source>
        <dbReference type="ARBA" id="ARBA00022729"/>
    </source>
</evidence>
<dbReference type="Proteomes" id="UP000230423">
    <property type="component" value="Unassembled WGS sequence"/>
</dbReference>
<dbReference type="GO" id="GO:0016020">
    <property type="term" value="C:membrane"/>
    <property type="evidence" value="ECO:0007669"/>
    <property type="project" value="UniProtKB-SubCell"/>
</dbReference>
<keyword evidence="13" id="KW-1185">Reference proteome</keyword>
<evidence type="ECO:0000256" key="7">
    <source>
        <dbReference type="ARBA" id="ARBA00022989"/>
    </source>
</evidence>
<evidence type="ECO:0000256" key="8">
    <source>
        <dbReference type="ARBA" id="ARBA00023136"/>
    </source>
</evidence>
<evidence type="ECO:0000256" key="5">
    <source>
        <dbReference type="ARBA" id="ARBA00022692"/>
    </source>
</evidence>
<evidence type="ECO:0000313" key="12">
    <source>
        <dbReference type="EMBL" id="PIO72851.1"/>
    </source>
</evidence>